<dbReference type="PANTHER" id="PTHR47117">
    <property type="entry name" value="STAR-RELATED LIPID TRANSFER PROTEIN 9"/>
    <property type="match status" value="1"/>
</dbReference>
<evidence type="ECO:0000256" key="2">
    <source>
        <dbReference type="ARBA" id="ARBA00022840"/>
    </source>
</evidence>
<gene>
    <name evidence="5" type="ORF">JZ751_024250</name>
</gene>
<evidence type="ECO:0000313" key="5">
    <source>
        <dbReference type="EMBL" id="KAG9339053.1"/>
    </source>
</evidence>
<dbReference type="InterPro" id="IPR027417">
    <property type="entry name" value="P-loop_NTPase"/>
</dbReference>
<evidence type="ECO:0000256" key="1">
    <source>
        <dbReference type="ARBA" id="ARBA00022741"/>
    </source>
</evidence>
<dbReference type="GO" id="GO:0007018">
    <property type="term" value="P:microtubule-based movement"/>
    <property type="evidence" value="ECO:0007669"/>
    <property type="project" value="InterPro"/>
</dbReference>
<dbReference type="InterPro" id="IPR036961">
    <property type="entry name" value="Kinesin_motor_dom_sf"/>
</dbReference>
<dbReference type="OrthoDB" id="3176171at2759"/>
<keyword evidence="3" id="KW-0505">Motor protein</keyword>
<dbReference type="GO" id="GO:0005524">
    <property type="term" value="F:ATP binding"/>
    <property type="evidence" value="ECO:0007669"/>
    <property type="project" value="UniProtKB-UniRule"/>
</dbReference>
<feature type="domain" description="Kinesin motor" evidence="4">
    <location>
        <begin position="3"/>
        <end position="171"/>
    </location>
</feature>
<comment type="caution">
    <text evidence="5">The sequence shown here is derived from an EMBL/GenBank/DDBJ whole genome shotgun (WGS) entry which is preliminary data.</text>
</comment>
<dbReference type="SUPFAM" id="SSF52540">
    <property type="entry name" value="P-loop containing nucleoside triphosphate hydrolases"/>
    <property type="match status" value="1"/>
</dbReference>
<dbReference type="PROSITE" id="PS50067">
    <property type="entry name" value="KINESIN_MOTOR_2"/>
    <property type="match status" value="1"/>
</dbReference>
<evidence type="ECO:0000259" key="4">
    <source>
        <dbReference type="PROSITE" id="PS50067"/>
    </source>
</evidence>
<keyword evidence="6" id="KW-1185">Reference proteome</keyword>
<name>A0A8T2NEU2_9TELE</name>
<keyword evidence="2 3" id="KW-0067">ATP-binding</keyword>
<reference evidence="5" key="1">
    <citation type="thesis" date="2021" institute="BYU ScholarsArchive" country="Provo, UT, USA">
        <title>Applications of and Algorithms for Genome Assembly and Genomic Analyses with an Emphasis on Marine Teleosts.</title>
        <authorList>
            <person name="Pickett B.D."/>
        </authorList>
    </citation>
    <scope>NUCLEOTIDE SEQUENCE</scope>
    <source>
        <strain evidence="5">HI-2016</strain>
    </source>
</reference>
<dbReference type="InterPro" id="IPR001752">
    <property type="entry name" value="Kinesin_motor_dom"/>
</dbReference>
<dbReference type="PANTHER" id="PTHR47117:SF8">
    <property type="entry name" value="KINESIN FAMILY MEMBER 16B"/>
    <property type="match status" value="1"/>
</dbReference>
<dbReference type="Proteomes" id="UP000824540">
    <property type="component" value="Unassembled WGS sequence"/>
</dbReference>
<evidence type="ECO:0000313" key="6">
    <source>
        <dbReference type="Proteomes" id="UP000824540"/>
    </source>
</evidence>
<feature type="binding site" evidence="3">
    <location>
        <begin position="146"/>
        <end position="153"/>
    </location>
    <ligand>
        <name>ATP</name>
        <dbReference type="ChEBI" id="CHEBI:30616"/>
    </ligand>
</feature>
<keyword evidence="1 3" id="KW-0547">Nucleotide-binding</keyword>
<organism evidence="5 6">
    <name type="scientific">Albula glossodonta</name>
    <name type="common">roundjaw bonefish</name>
    <dbReference type="NCBI Taxonomy" id="121402"/>
    <lineage>
        <taxon>Eukaryota</taxon>
        <taxon>Metazoa</taxon>
        <taxon>Chordata</taxon>
        <taxon>Craniata</taxon>
        <taxon>Vertebrata</taxon>
        <taxon>Euteleostomi</taxon>
        <taxon>Actinopterygii</taxon>
        <taxon>Neopterygii</taxon>
        <taxon>Teleostei</taxon>
        <taxon>Albuliformes</taxon>
        <taxon>Albulidae</taxon>
        <taxon>Albula</taxon>
    </lineage>
</organism>
<comment type="similarity">
    <text evidence="3">Belongs to the TRAFAC class myosin-kinesin ATPase superfamily. Kinesin family.</text>
</comment>
<dbReference type="SMART" id="SM00129">
    <property type="entry name" value="KISc"/>
    <property type="match status" value="1"/>
</dbReference>
<sequence>MASVRVAVRVRPMNRRSGQDTGYARNVPLIPINQKLYRRRPRPFVKLIINTTWFLSATRGEKDLDAKCIIYMEGNKTSITNLKIPEGISGDSARERIKTFTYDFSYDSADCKSSTFVSQEKVFKDLGSDVLKAAFEGYNACIFAYGQTGSGKSYTMMGNPVRIPIKPPFTL</sequence>
<evidence type="ECO:0000256" key="3">
    <source>
        <dbReference type="PROSITE-ProRule" id="PRU00283"/>
    </source>
</evidence>
<dbReference type="Gene3D" id="3.40.850.10">
    <property type="entry name" value="Kinesin motor domain"/>
    <property type="match status" value="1"/>
</dbReference>
<dbReference type="GO" id="GO:0003777">
    <property type="term" value="F:microtubule motor activity"/>
    <property type="evidence" value="ECO:0007669"/>
    <property type="project" value="InterPro"/>
</dbReference>
<dbReference type="GO" id="GO:0008017">
    <property type="term" value="F:microtubule binding"/>
    <property type="evidence" value="ECO:0007669"/>
    <property type="project" value="InterPro"/>
</dbReference>
<proteinExistence type="inferred from homology"/>
<dbReference type="EMBL" id="JAFBMS010000059">
    <property type="protein sequence ID" value="KAG9339053.1"/>
    <property type="molecule type" value="Genomic_DNA"/>
</dbReference>
<dbReference type="Pfam" id="PF00225">
    <property type="entry name" value="Kinesin"/>
    <property type="match status" value="1"/>
</dbReference>
<dbReference type="AlphaFoldDB" id="A0A8T2NEU2"/>
<protein>
    <recommendedName>
        <fullName evidence="4">Kinesin motor domain-containing protein</fullName>
    </recommendedName>
</protein>
<accession>A0A8T2NEU2</accession>